<reference evidence="2" key="1">
    <citation type="journal article" date="2021" name="PeerJ">
        <title>Extensive microbial diversity within the chicken gut microbiome revealed by metagenomics and culture.</title>
        <authorList>
            <person name="Gilroy R."/>
            <person name="Ravi A."/>
            <person name="Getino M."/>
            <person name="Pursley I."/>
            <person name="Horton D.L."/>
            <person name="Alikhan N.F."/>
            <person name="Baker D."/>
            <person name="Gharbi K."/>
            <person name="Hall N."/>
            <person name="Watson M."/>
            <person name="Adriaenssens E.M."/>
            <person name="Foster-Nyarko E."/>
            <person name="Jarju S."/>
            <person name="Secka A."/>
            <person name="Antonio M."/>
            <person name="Oren A."/>
            <person name="Chaudhuri R.R."/>
            <person name="La Ragione R."/>
            <person name="Hildebrand F."/>
            <person name="Pallen M.J."/>
        </authorList>
    </citation>
    <scope>NUCLEOTIDE SEQUENCE</scope>
    <source>
        <strain evidence="2">ChiHecec3B27-8219</strain>
    </source>
</reference>
<dbReference type="AlphaFoldDB" id="A0A9D2FXP7"/>
<keyword evidence="1" id="KW-1133">Transmembrane helix</keyword>
<sequence>SSSVIMRKVGFFGGIFFLFLFILSTFFAYQQKLAIERKCGAIVISPTVNVKKTPSKTSGDVFVIHEGTRVDITDKTIHPWRGIKLSDGRAGWVLASQIEEI</sequence>
<evidence type="ECO:0000256" key="1">
    <source>
        <dbReference type="SAM" id="Phobius"/>
    </source>
</evidence>
<evidence type="ECO:0000313" key="2">
    <source>
        <dbReference type="EMBL" id="HIZ68365.1"/>
    </source>
</evidence>
<evidence type="ECO:0000313" key="3">
    <source>
        <dbReference type="Proteomes" id="UP000824055"/>
    </source>
</evidence>
<protein>
    <submittedName>
        <fullName evidence="2">SH3 domain-containing protein</fullName>
    </submittedName>
</protein>
<feature type="transmembrane region" description="Helical" evidence="1">
    <location>
        <begin position="9"/>
        <end position="29"/>
    </location>
</feature>
<proteinExistence type="predicted"/>
<comment type="caution">
    <text evidence="2">The sequence shown here is derived from an EMBL/GenBank/DDBJ whole genome shotgun (WGS) entry which is preliminary data.</text>
</comment>
<dbReference type="Gene3D" id="2.30.30.40">
    <property type="entry name" value="SH3 Domains"/>
    <property type="match status" value="1"/>
</dbReference>
<dbReference type="Proteomes" id="UP000824055">
    <property type="component" value="Unassembled WGS sequence"/>
</dbReference>
<organism evidence="2 3">
    <name type="scientific">Candidatus Prevotella avicola</name>
    <dbReference type="NCBI Taxonomy" id="2838738"/>
    <lineage>
        <taxon>Bacteria</taxon>
        <taxon>Pseudomonadati</taxon>
        <taxon>Bacteroidota</taxon>
        <taxon>Bacteroidia</taxon>
        <taxon>Bacteroidales</taxon>
        <taxon>Prevotellaceae</taxon>
        <taxon>Prevotella</taxon>
    </lineage>
</organism>
<accession>A0A9D2FXP7</accession>
<feature type="non-terminal residue" evidence="2">
    <location>
        <position position="1"/>
    </location>
</feature>
<dbReference type="EMBL" id="DXBE01000007">
    <property type="protein sequence ID" value="HIZ68365.1"/>
    <property type="molecule type" value="Genomic_DNA"/>
</dbReference>
<keyword evidence="1" id="KW-0812">Transmembrane</keyword>
<name>A0A9D2FXP7_9BACT</name>
<gene>
    <name evidence="2" type="ORF">H9966_00505</name>
</gene>
<keyword evidence="1" id="KW-0472">Membrane</keyword>
<reference evidence="2" key="2">
    <citation type="submission" date="2021-04" db="EMBL/GenBank/DDBJ databases">
        <authorList>
            <person name="Gilroy R."/>
        </authorList>
    </citation>
    <scope>NUCLEOTIDE SEQUENCE</scope>
    <source>
        <strain evidence="2">ChiHecec3B27-8219</strain>
    </source>
</reference>